<feature type="transmembrane region" description="Helical" evidence="1">
    <location>
        <begin position="12"/>
        <end position="32"/>
    </location>
</feature>
<keyword evidence="1" id="KW-1133">Transmembrane helix</keyword>
<evidence type="ECO:0000313" key="2">
    <source>
        <dbReference type="EMBL" id="PKC04076.1"/>
    </source>
</evidence>
<name>A0A2N0PB74_9GLOM</name>
<organism evidence="2 3">
    <name type="scientific">Rhizophagus irregularis</name>
    <dbReference type="NCBI Taxonomy" id="588596"/>
    <lineage>
        <taxon>Eukaryota</taxon>
        <taxon>Fungi</taxon>
        <taxon>Fungi incertae sedis</taxon>
        <taxon>Mucoromycota</taxon>
        <taxon>Glomeromycotina</taxon>
        <taxon>Glomeromycetes</taxon>
        <taxon>Glomerales</taxon>
        <taxon>Glomeraceae</taxon>
        <taxon>Rhizophagus</taxon>
    </lineage>
</organism>
<keyword evidence="1" id="KW-0812">Transmembrane</keyword>
<gene>
    <name evidence="2" type="ORF">RhiirA5_503020</name>
</gene>
<proteinExistence type="predicted"/>
<comment type="caution">
    <text evidence="2">The sequence shown here is derived from an EMBL/GenBank/DDBJ whole genome shotgun (WGS) entry which is preliminary data.</text>
</comment>
<dbReference type="Proteomes" id="UP000232722">
    <property type="component" value="Unassembled WGS sequence"/>
</dbReference>
<reference evidence="2 3" key="1">
    <citation type="submission" date="2016-04" db="EMBL/GenBank/DDBJ databases">
        <title>Genome analyses suggest a sexual origin of heterokaryosis in a supposedly ancient asexual fungus.</title>
        <authorList>
            <person name="Ropars J."/>
            <person name="Sedzielewska K."/>
            <person name="Noel J."/>
            <person name="Charron P."/>
            <person name="Farinelli L."/>
            <person name="Marton T."/>
            <person name="Kruger M."/>
            <person name="Pelin A."/>
            <person name="Brachmann A."/>
            <person name="Corradi N."/>
        </authorList>
    </citation>
    <scope>NUCLEOTIDE SEQUENCE [LARGE SCALE GENOMIC DNA]</scope>
    <source>
        <strain evidence="2 3">A5</strain>
    </source>
</reference>
<keyword evidence="1" id="KW-0472">Membrane</keyword>
<sequence length="223" mass="25791">MSYFFTTKNICGMFSTLNVVALIGTALARIVISGGLAHVQLKGSNKIPLFHLLHLFRHILNFFVIEFEREKMNESNDDQKFEGYECTRCPENVKLLGYKIIDKQKNYQRTSSTKRKKAQTNIISYFKNDEPLLLFEQNFFGSSHRIRLTPRTTLSGRILREEAIKAKTKIDKIFGQSENPTLYWREFLAELKDYSQDFATVDLLVNEVSSIVEKIGTEKFTAL</sequence>
<accession>A0A2N0PB74</accession>
<dbReference type="EMBL" id="LLXJ01001070">
    <property type="protein sequence ID" value="PKC04076.1"/>
    <property type="molecule type" value="Genomic_DNA"/>
</dbReference>
<dbReference type="AlphaFoldDB" id="A0A2N0PB74"/>
<reference evidence="2 3" key="2">
    <citation type="submission" date="2017-09" db="EMBL/GenBank/DDBJ databases">
        <title>Extensive intraspecific genome diversity in a model arbuscular mycorrhizal fungus.</title>
        <authorList>
            <person name="Chen E.C."/>
            <person name="Morin E."/>
            <person name="Beaudet D."/>
            <person name="Noel J."/>
            <person name="Ndikumana S."/>
            <person name="Charron P."/>
            <person name="St-Onge C."/>
            <person name="Giorgi J."/>
            <person name="Grigoriev I.V."/>
            <person name="Roux C."/>
            <person name="Martin F.M."/>
            <person name="Corradi N."/>
        </authorList>
    </citation>
    <scope>NUCLEOTIDE SEQUENCE [LARGE SCALE GENOMIC DNA]</scope>
    <source>
        <strain evidence="2 3">A5</strain>
    </source>
</reference>
<dbReference type="VEuPathDB" id="FungiDB:RhiirFUN_003599"/>
<evidence type="ECO:0000313" key="3">
    <source>
        <dbReference type="Proteomes" id="UP000232722"/>
    </source>
</evidence>
<dbReference type="VEuPathDB" id="FungiDB:RhiirA1_540694"/>
<evidence type="ECO:0000256" key="1">
    <source>
        <dbReference type="SAM" id="Phobius"/>
    </source>
</evidence>
<protein>
    <submittedName>
        <fullName evidence="2">Uncharacterized protein</fullName>
    </submittedName>
</protein>
<dbReference type="VEuPathDB" id="FungiDB:FUN_021742"/>